<evidence type="ECO:0000256" key="2">
    <source>
        <dbReference type="ARBA" id="ARBA00009347"/>
    </source>
</evidence>
<dbReference type="RefSeq" id="WP_187079332.1">
    <property type="nucleotide sequence ID" value="NZ_JACORU010000001.1"/>
</dbReference>
<dbReference type="SUPFAM" id="SSF47203">
    <property type="entry name" value="Acyl-CoA dehydrogenase C-terminal domain-like"/>
    <property type="match status" value="1"/>
</dbReference>
<evidence type="ECO:0000313" key="8">
    <source>
        <dbReference type="EMBL" id="MBC5762846.1"/>
    </source>
</evidence>
<proteinExistence type="inferred from homology"/>
<evidence type="ECO:0000256" key="5">
    <source>
        <dbReference type="ARBA" id="ARBA00023002"/>
    </source>
</evidence>
<dbReference type="InterPro" id="IPR009075">
    <property type="entry name" value="AcylCo_DH/oxidase_C"/>
</dbReference>
<dbReference type="InterPro" id="IPR036250">
    <property type="entry name" value="AcylCo_DH-like_C"/>
</dbReference>
<comment type="similarity">
    <text evidence="2">Belongs to the acyl-CoA dehydrogenase family.</text>
</comment>
<dbReference type="Pfam" id="PF00441">
    <property type="entry name" value="Acyl-CoA_dh_1"/>
    <property type="match status" value="1"/>
</dbReference>
<reference evidence="8" key="1">
    <citation type="submission" date="2020-08" db="EMBL/GenBank/DDBJ databases">
        <title>Ramlibacter sp. GTP1 16S ribosomal RNA gene genome sequencing and assembly.</title>
        <authorList>
            <person name="Kang M."/>
        </authorList>
    </citation>
    <scope>NUCLEOTIDE SEQUENCE</scope>
    <source>
        <strain evidence="8">GTP1</strain>
    </source>
</reference>
<dbReference type="PANTHER" id="PTHR43884:SF20">
    <property type="entry name" value="ACYL-COA DEHYDROGENASE FADE28"/>
    <property type="match status" value="1"/>
</dbReference>
<keyword evidence="4" id="KW-0274">FAD</keyword>
<keyword evidence="3" id="KW-0285">Flavoprotein</keyword>
<keyword evidence="9" id="KW-1185">Reference proteome</keyword>
<feature type="domain" description="Acyl-CoA dehydrogenase/oxidase C-terminal" evidence="6">
    <location>
        <begin position="253"/>
        <end position="383"/>
    </location>
</feature>
<dbReference type="PANTHER" id="PTHR43884">
    <property type="entry name" value="ACYL-COA DEHYDROGENASE"/>
    <property type="match status" value="1"/>
</dbReference>
<dbReference type="AlphaFoldDB" id="A0A923S056"/>
<name>A0A923S056_9BURK</name>
<sequence length="397" mass="41584">MTLDSEADTADRIEARALLRASAEAFCASESPLSRARGLRGKSPGFDLGFWNSLVQQGWTGVRAPESAGGFGQGLSEMAEVVSALAGQVAPEPVTPVLVFAGRLLAACGEGETAAQLLEQTVSGRLLPAVAWQEDASGGTSFDRAGGLAEPSTVCAPGTAGLRLSGRKLHVRPGGAASGHVVTATSPDGLALVWVPAGVPGVSCTLQRLADGTFAGQVDMKDVKLHPSHLLAVGEAARAAFWAAYDEALVMASVELLACTRRMMAMTLDYLRTRKQFGKPIGSFQGLQHRAVDLLIQQELASALVQHAVAKFDRGLDGTERARLATRVKARCSDAALATAREAVQMHGAVGVTDEFDLGLFLQRVLVLSAWLGNGSQQRRRFAALSPRSVTDEGSSA</sequence>
<protein>
    <submittedName>
        <fullName evidence="8">Acyl-CoA dehydrogenase family protein</fullName>
    </submittedName>
</protein>
<accession>A0A923S056</accession>
<dbReference type="Gene3D" id="1.20.140.10">
    <property type="entry name" value="Butyryl-CoA Dehydrogenase, subunit A, domain 3"/>
    <property type="match status" value="1"/>
</dbReference>
<evidence type="ECO:0000256" key="4">
    <source>
        <dbReference type="ARBA" id="ARBA00022827"/>
    </source>
</evidence>
<dbReference type="InterPro" id="IPR046373">
    <property type="entry name" value="Acyl-CoA_Oxase/DH_mid-dom_sf"/>
</dbReference>
<dbReference type="Pfam" id="PF02771">
    <property type="entry name" value="Acyl-CoA_dh_N"/>
    <property type="match status" value="1"/>
</dbReference>
<evidence type="ECO:0000259" key="6">
    <source>
        <dbReference type="Pfam" id="PF00441"/>
    </source>
</evidence>
<gene>
    <name evidence="8" type="ORF">H8R02_00160</name>
</gene>
<dbReference type="InterPro" id="IPR009100">
    <property type="entry name" value="AcylCoA_DH/oxidase_NM_dom_sf"/>
</dbReference>
<feature type="domain" description="Acyl-CoA dehydrogenase/oxidase N-terminal" evidence="7">
    <location>
        <begin position="17"/>
        <end position="124"/>
    </location>
</feature>
<dbReference type="InterPro" id="IPR013786">
    <property type="entry name" value="AcylCoA_DH/ox_N"/>
</dbReference>
<dbReference type="Gene3D" id="1.10.540.10">
    <property type="entry name" value="Acyl-CoA dehydrogenase/oxidase, N-terminal domain"/>
    <property type="match status" value="1"/>
</dbReference>
<evidence type="ECO:0000313" key="9">
    <source>
        <dbReference type="Proteomes" id="UP000596827"/>
    </source>
</evidence>
<organism evidence="8 9">
    <name type="scientific">Ramlibacter albus</name>
    <dbReference type="NCBI Taxonomy" id="2079448"/>
    <lineage>
        <taxon>Bacteria</taxon>
        <taxon>Pseudomonadati</taxon>
        <taxon>Pseudomonadota</taxon>
        <taxon>Betaproteobacteria</taxon>
        <taxon>Burkholderiales</taxon>
        <taxon>Comamonadaceae</taxon>
        <taxon>Ramlibacter</taxon>
    </lineage>
</organism>
<dbReference type="GO" id="GO:0003995">
    <property type="term" value="F:acyl-CoA dehydrogenase activity"/>
    <property type="evidence" value="ECO:0007669"/>
    <property type="project" value="TreeGrafter"/>
</dbReference>
<evidence type="ECO:0000256" key="1">
    <source>
        <dbReference type="ARBA" id="ARBA00001974"/>
    </source>
</evidence>
<dbReference type="GO" id="GO:0050660">
    <property type="term" value="F:flavin adenine dinucleotide binding"/>
    <property type="evidence" value="ECO:0007669"/>
    <property type="project" value="InterPro"/>
</dbReference>
<dbReference type="SUPFAM" id="SSF56645">
    <property type="entry name" value="Acyl-CoA dehydrogenase NM domain-like"/>
    <property type="match status" value="1"/>
</dbReference>
<dbReference type="CDD" id="cd00567">
    <property type="entry name" value="ACAD"/>
    <property type="match status" value="1"/>
</dbReference>
<evidence type="ECO:0000259" key="7">
    <source>
        <dbReference type="Pfam" id="PF02771"/>
    </source>
</evidence>
<comment type="cofactor">
    <cofactor evidence="1">
        <name>FAD</name>
        <dbReference type="ChEBI" id="CHEBI:57692"/>
    </cofactor>
</comment>
<dbReference type="EMBL" id="JACORU010000001">
    <property type="protein sequence ID" value="MBC5762846.1"/>
    <property type="molecule type" value="Genomic_DNA"/>
</dbReference>
<dbReference type="InterPro" id="IPR037069">
    <property type="entry name" value="AcylCoA_DH/ox_N_sf"/>
</dbReference>
<dbReference type="Proteomes" id="UP000596827">
    <property type="component" value="Unassembled WGS sequence"/>
</dbReference>
<comment type="caution">
    <text evidence="8">The sequence shown here is derived from an EMBL/GenBank/DDBJ whole genome shotgun (WGS) entry which is preliminary data.</text>
</comment>
<evidence type="ECO:0000256" key="3">
    <source>
        <dbReference type="ARBA" id="ARBA00022630"/>
    </source>
</evidence>
<dbReference type="Gene3D" id="2.40.110.10">
    <property type="entry name" value="Butyryl-CoA Dehydrogenase, subunit A, domain 2"/>
    <property type="match status" value="1"/>
</dbReference>
<keyword evidence="5" id="KW-0560">Oxidoreductase</keyword>